<keyword evidence="2" id="KW-1133">Transmembrane helix</keyword>
<dbReference type="EMBL" id="PIQO01000035">
    <property type="protein sequence ID" value="PKR82598.1"/>
    <property type="molecule type" value="Genomic_DNA"/>
</dbReference>
<keyword evidence="1" id="KW-0175">Coiled coil</keyword>
<organism evidence="3 4">
    <name type="scientific">Heyndrickxia camelliae</name>
    <dbReference type="NCBI Taxonomy" id="1707093"/>
    <lineage>
        <taxon>Bacteria</taxon>
        <taxon>Bacillati</taxon>
        <taxon>Bacillota</taxon>
        <taxon>Bacilli</taxon>
        <taxon>Bacillales</taxon>
        <taxon>Bacillaceae</taxon>
        <taxon>Heyndrickxia</taxon>
    </lineage>
</organism>
<keyword evidence="2" id="KW-0812">Transmembrane</keyword>
<evidence type="ECO:0000313" key="3">
    <source>
        <dbReference type="EMBL" id="PKR82598.1"/>
    </source>
</evidence>
<sequence>MDVKTVQGIASSEYVFGILFIIGLIVAFRVINAWIKDTKSESKERELKLEKLYEEHKVESLQREKDLMQHLEKSNESLERTSRTLDKIEFSLQSLENKTEKMDIGINDIWKRLEEIDNKKINEH</sequence>
<dbReference type="RefSeq" id="WP_101356625.1">
    <property type="nucleotide sequence ID" value="NZ_PIQO01000035.1"/>
</dbReference>
<evidence type="ECO:0000313" key="4">
    <source>
        <dbReference type="Proteomes" id="UP000233440"/>
    </source>
</evidence>
<gene>
    <name evidence="3" type="ORF">CWO92_23485</name>
</gene>
<evidence type="ECO:0000256" key="1">
    <source>
        <dbReference type="SAM" id="Coils"/>
    </source>
</evidence>
<evidence type="ECO:0000256" key="2">
    <source>
        <dbReference type="SAM" id="Phobius"/>
    </source>
</evidence>
<dbReference type="AlphaFoldDB" id="A0A2N3LD99"/>
<reference evidence="3 4" key="1">
    <citation type="submission" date="2017-11" db="EMBL/GenBank/DDBJ databases">
        <title>Bacillus camelliae sp. nov., isolated from pu'er tea.</title>
        <authorList>
            <person name="Niu L."/>
        </authorList>
    </citation>
    <scope>NUCLEOTIDE SEQUENCE [LARGE SCALE GENOMIC DNA]</scope>
    <source>
        <strain evidence="3 4">7578-1</strain>
    </source>
</reference>
<dbReference type="OrthoDB" id="2990618at2"/>
<comment type="caution">
    <text evidence="3">The sequence shown here is derived from an EMBL/GenBank/DDBJ whole genome shotgun (WGS) entry which is preliminary data.</text>
</comment>
<keyword evidence="4" id="KW-1185">Reference proteome</keyword>
<keyword evidence="2" id="KW-0472">Membrane</keyword>
<feature type="transmembrane region" description="Helical" evidence="2">
    <location>
        <begin position="14"/>
        <end position="35"/>
    </location>
</feature>
<feature type="coiled-coil region" evidence="1">
    <location>
        <begin position="35"/>
        <end position="98"/>
    </location>
</feature>
<protein>
    <submittedName>
        <fullName evidence="3">Uncharacterized protein</fullName>
    </submittedName>
</protein>
<name>A0A2N3LD99_9BACI</name>
<proteinExistence type="predicted"/>
<dbReference type="Proteomes" id="UP000233440">
    <property type="component" value="Unassembled WGS sequence"/>
</dbReference>
<accession>A0A2N3LD99</accession>